<dbReference type="eggNOG" id="KOG2567">
    <property type="taxonomic scope" value="Eukaryota"/>
</dbReference>
<dbReference type="OrthoDB" id="424402at2759"/>
<reference evidence="5 6" key="1">
    <citation type="journal article" date="2011" name="Cell">
        <title>The monarch butterfly genome yields insights into long-distance migration.</title>
        <authorList>
            <person name="Zhan S."/>
            <person name="Merlin C."/>
            <person name="Boore J.L."/>
            <person name="Reppert S.M."/>
        </authorList>
    </citation>
    <scope>NUCLEOTIDE SEQUENCE [LARGE SCALE GENOMIC DNA]</scope>
    <source>
        <strain evidence="5">F-2</strain>
    </source>
</reference>
<dbReference type="Pfam" id="PF01918">
    <property type="entry name" value="Alba"/>
    <property type="match status" value="1"/>
</dbReference>
<comment type="caution">
    <text evidence="5">The sequence shown here is derived from an EMBL/GenBank/DDBJ whole genome shotgun (WGS) entry which is preliminary data.</text>
</comment>
<evidence type="ECO:0000256" key="2">
    <source>
        <dbReference type="ARBA" id="ARBA00008018"/>
    </source>
</evidence>
<dbReference type="EMBL" id="AGBW02010077">
    <property type="protein sequence ID" value="OWR49206.1"/>
    <property type="molecule type" value="Genomic_DNA"/>
</dbReference>
<dbReference type="PANTHER" id="PTHR13516">
    <property type="entry name" value="RIBONUCLEASE P SUBUNIT P25"/>
    <property type="match status" value="1"/>
</dbReference>
<dbReference type="InterPro" id="IPR051958">
    <property type="entry name" value="Alba-like_NAB"/>
</dbReference>
<dbReference type="GO" id="GO:0003723">
    <property type="term" value="F:RNA binding"/>
    <property type="evidence" value="ECO:0007669"/>
    <property type="project" value="TreeGrafter"/>
</dbReference>
<feature type="compositionally biased region" description="Basic residues" evidence="4">
    <location>
        <begin position="160"/>
        <end position="174"/>
    </location>
</feature>
<dbReference type="GO" id="GO:0005634">
    <property type="term" value="C:nucleus"/>
    <property type="evidence" value="ECO:0007669"/>
    <property type="project" value="UniProtKB-SubCell"/>
</dbReference>
<name>A0A212F649_DANPL</name>
<feature type="region of interest" description="Disordered" evidence="4">
    <location>
        <begin position="146"/>
        <end position="174"/>
    </location>
</feature>
<evidence type="ECO:0000256" key="4">
    <source>
        <dbReference type="SAM" id="MobiDB-lite"/>
    </source>
</evidence>
<dbReference type="InterPro" id="IPR002775">
    <property type="entry name" value="DNA/RNA-bd_Alba-like"/>
</dbReference>
<gene>
    <name evidence="5" type="ORF">KGM_205095</name>
</gene>
<dbReference type="AlphaFoldDB" id="A0A212F649"/>
<evidence type="ECO:0000256" key="3">
    <source>
        <dbReference type="ARBA" id="ARBA00023242"/>
    </source>
</evidence>
<dbReference type="Gene3D" id="3.30.110.20">
    <property type="entry name" value="Alba-like domain"/>
    <property type="match status" value="1"/>
</dbReference>
<dbReference type="InterPro" id="IPR036882">
    <property type="entry name" value="Alba-like_dom_sf"/>
</dbReference>
<comment type="subcellular location">
    <subcellularLocation>
        <location evidence="1">Nucleus</location>
    </subcellularLocation>
</comment>
<dbReference type="GO" id="GO:0000172">
    <property type="term" value="C:ribonuclease MRP complex"/>
    <property type="evidence" value="ECO:0007669"/>
    <property type="project" value="TreeGrafter"/>
</dbReference>
<dbReference type="SUPFAM" id="SSF82704">
    <property type="entry name" value="AlbA-like"/>
    <property type="match status" value="1"/>
</dbReference>
<dbReference type="STRING" id="278856.A0A212F649"/>
<evidence type="ECO:0000313" key="6">
    <source>
        <dbReference type="Proteomes" id="UP000007151"/>
    </source>
</evidence>
<proteinExistence type="inferred from homology"/>
<keyword evidence="3" id="KW-0539">Nucleus</keyword>
<comment type="similarity">
    <text evidence="2">Belongs to the histone-like Alba family.</text>
</comment>
<dbReference type="Proteomes" id="UP000007151">
    <property type="component" value="Unassembled WGS sequence"/>
</dbReference>
<evidence type="ECO:0000313" key="5">
    <source>
        <dbReference type="EMBL" id="OWR49206.1"/>
    </source>
</evidence>
<dbReference type="KEGG" id="dpl:KGM_205095"/>
<dbReference type="PANTHER" id="PTHR13516:SF4">
    <property type="entry name" value="FI09323P"/>
    <property type="match status" value="1"/>
</dbReference>
<organism evidence="5 6">
    <name type="scientific">Danaus plexippus plexippus</name>
    <dbReference type="NCBI Taxonomy" id="278856"/>
    <lineage>
        <taxon>Eukaryota</taxon>
        <taxon>Metazoa</taxon>
        <taxon>Ecdysozoa</taxon>
        <taxon>Arthropoda</taxon>
        <taxon>Hexapoda</taxon>
        <taxon>Insecta</taxon>
        <taxon>Pterygota</taxon>
        <taxon>Neoptera</taxon>
        <taxon>Endopterygota</taxon>
        <taxon>Lepidoptera</taxon>
        <taxon>Glossata</taxon>
        <taxon>Ditrysia</taxon>
        <taxon>Papilionoidea</taxon>
        <taxon>Nymphalidae</taxon>
        <taxon>Danainae</taxon>
        <taxon>Danaini</taxon>
        <taxon>Danaina</taxon>
        <taxon>Danaus</taxon>
        <taxon>Danaus</taxon>
    </lineage>
</organism>
<keyword evidence="6" id="KW-1185">Reference proteome</keyword>
<evidence type="ECO:0000256" key="1">
    <source>
        <dbReference type="ARBA" id="ARBA00004123"/>
    </source>
</evidence>
<protein>
    <submittedName>
        <fullName evidence="5">Uncharacterized protein</fullName>
    </submittedName>
</protein>
<dbReference type="FunCoup" id="A0A212F649">
    <property type="interactions" value="117"/>
</dbReference>
<dbReference type="GO" id="GO:0001682">
    <property type="term" value="P:tRNA 5'-leader removal"/>
    <property type="evidence" value="ECO:0007669"/>
    <property type="project" value="TreeGrafter"/>
</dbReference>
<accession>A0A212F649</accession>
<sequence>MDNYYKGKNVEEELERSKIPIKGIPENFLWMQVKGGSKMQNLIAHASGILEDKAATVVVWTGVGVAIAKAISCAEIIKRQFSIPHQITKLAYKSVEEYWEPKVDGLETIVVKRQIPVIHILLSMEELVDVNQLGYQSAVGKKFWEKEAHTSKPQQQSNYKSKKPFKHKKSEINA</sequence>